<feature type="region of interest" description="Disordered" evidence="4">
    <location>
        <begin position="1"/>
        <end position="140"/>
    </location>
</feature>
<name>A0A6P8HYT2_ACTTE</name>
<evidence type="ECO:0000313" key="6">
    <source>
        <dbReference type="Proteomes" id="UP000515163"/>
    </source>
</evidence>
<feature type="compositionally biased region" description="Low complexity" evidence="4">
    <location>
        <begin position="119"/>
        <end position="130"/>
    </location>
</feature>
<dbReference type="AlphaFoldDB" id="A0A6P8HYT2"/>
<evidence type="ECO:0000259" key="5">
    <source>
        <dbReference type="Pfam" id="PF01931"/>
    </source>
</evidence>
<dbReference type="KEGG" id="aten:116297465"/>
<dbReference type="OrthoDB" id="4968544at2759"/>
<feature type="compositionally biased region" description="Low complexity" evidence="4">
    <location>
        <begin position="71"/>
        <end position="85"/>
    </location>
</feature>
<sequence>MMQPHGEKSLNMESNEPDSKVDIVKEVASALEDEDVRKDEPKPVSRLPSTTTSATTAEQKQPTTSSPVTISKGSSPSQPTPSSSSKILASPPQERIRSEPTPAQKTPSTAASGVGTENSSTTWQSTTQSSDDGGGMWGWMSSAVTAGLQTTQNIGRNIVEKTKSSVDTVITTLDPAMEDYLHNRSQGVNLVLTTEHMPTIEAIKDGFRQIFELAFFKGLSSASSIAPLPTGCSAGLKGAQHRVSHLRRTKKVKEDEIVIGVEELVAELIPGKWFSMFCLYLNDPNLKIDLQTFSQALEVPKEYISKAEQSTPSNYNLRWSGLSYTLGEVVLGTGNSQGDWQTKVGGCSRKQILTMASKNLAGQYKTKCNEKIESVMDKAVVL</sequence>
<evidence type="ECO:0000256" key="4">
    <source>
        <dbReference type="SAM" id="MobiDB-lite"/>
    </source>
</evidence>
<evidence type="ECO:0000256" key="3">
    <source>
        <dbReference type="ARBA" id="ARBA00023034"/>
    </source>
</evidence>
<dbReference type="Gene3D" id="3.90.950.10">
    <property type="match status" value="1"/>
</dbReference>
<feature type="compositionally biased region" description="Basic and acidic residues" evidence="4">
    <location>
        <begin position="1"/>
        <end position="10"/>
    </location>
</feature>
<organism evidence="6 7">
    <name type="scientific">Actinia tenebrosa</name>
    <name type="common">Australian red waratah sea anemone</name>
    <dbReference type="NCBI Taxonomy" id="6105"/>
    <lineage>
        <taxon>Eukaryota</taxon>
        <taxon>Metazoa</taxon>
        <taxon>Cnidaria</taxon>
        <taxon>Anthozoa</taxon>
        <taxon>Hexacorallia</taxon>
        <taxon>Actiniaria</taxon>
        <taxon>Actiniidae</taxon>
        <taxon>Actinia</taxon>
    </lineage>
</organism>
<feature type="compositionally biased region" description="Polar residues" evidence="4">
    <location>
        <begin position="101"/>
        <end position="118"/>
    </location>
</feature>
<dbReference type="GeneID" id="116297465"/>
<keyword evidence="3" id="KW-0333">Golgi apparatus</keyword>
<dbReference type="SUPFAM" id="SSF52972">
    <property type="entry name" value="ITPase-like"/>
    <property type="match status" value="1"/>
</dbReference>
<evidence type="ECO:0000256" key="1">
    <source>
        <dbReference type="ARBA" id="ARBA00004555"/>
    </source>
</evidence>
<gene>
    <name evidence="7" type="primary">LOC116297465</name>
</gene>
<comment type="subcellular location">
    <subcellularLocation>
        <location evidence="1">Golgi apparatus</location>
    </subcellularLocation>
</comment>
<dbReference type="InterPro" id="IPR026533">
    <property type="entry name" value="NTPase/PRRC1"/>
</dbReference>
<accession>A0A6P8HYT2</accession>
<dbReference type="InterPro" id="IPR026534">
    <property type="entry name" value="PRRC1"/>
</dbReference>
<reference evidence="7" key="1">
    <citation type="submission" date="2025-08" db="UniProtKB">
        <authorList>
            <consortium name="RefSeq"/>
        </authorList>
    </citation>
    <scope>IDENTIFICATION</scope>
    <source>
        <tissue evidence="7">Tentacle</tissue>
    </source>
</reference>
<dbReference type="RefSeq" id="XP_031561549.1">
    <property type="nucleotide sequence ID" value="XM_031705689.1"/>
</dbReference>
<evidence type="ECO:0000313" key="7">
    <source>
        <dbReference type="RefSeq" id="XP_031561549.1"/>
    </source>
</evidence>
<dbReference type="Proteomes" id="UP000515163">
    <property type="component" value="Unplaced"/>
</dbReference>
<dbReference type="InterPro" id="IPR029001">
    <property type="entry name" value="ITPase-like_fam"/>
</dbReference>
<dbReference type="InParanoid" id="A0A6P8HYT2"/>
<evidence type="ECO:0000256" key="2">
    <source>
        <dbReference type="ARBA" id="ARBA00010298"/>
    </source>
</evidence>
<keyword evidence="6" id="KW-1185">Reference proteome</keyword>
<protein>
    <submittedName>
        <fullName evidence="7">Protein PRRC1-like</fullName>
    </submittedName>
</protein>
<dbReference type="PANTHER" id="PTHR23276">
    <property type="entry name" value="PROTEIN PRRC1"/>
    <property type="match status" value="1"/>
</dbReference>
<comment type="similarity">
    <text evidence="2">Belongs to the PRRC1 family.</text>
</comment>
<dbReference type="GO" id="GO:0034237">
    <property type="term" value="F:protein kinase A regulatory subunit binding"/>
    <property type="evidence" value="ECO:0007669"/>
    <property type="project" value="TreeGrafter"/>
</dbReference>
<dbReference type="FunCoup" id="A0A6P8HYT2">
    <property type="interactions" value="1011"/>
</dbReference>
<dbReference type="PANTHER" id="PTHR23276:SF2">
    <property type="entry name" value="PROTEIN PRRC1"/>
    <property type="match status" value="1"/>
</dbReference>
<dbReference type="Pfam" id="PF01931">
    <property type="entry name" value="NTPase_I-T"/>
    <property type="match status" value="1"/>
</dbReference>
<feature type="compositionally biased region" description="Polar residues" evidence="4">
    <location>
        <begin position="47"/>
        <end position="69"/>
    </location>
</feature>
<feature type="domain" description="Non-canonical purine NTP phosphatase/PRRC1" evidence="5">
    <location>
        <begin position="200"/>
        <end position="309"/>
    </location>
</feature>
<dbReference type="GO" id="GO:0005794">
    <property type="term" value="C:Golgi apparatus"/>
    <property type="evidence" value="ECO:0007669"/>
    <property type="project" value="UniProtKB-SubCell"/>
</dbReference>
<proteinExistence type="inferred from homology"/>